<dbReference type="PANTHER" id="PTHR11994">
    <property type="entry name" value="60S RIBOSOMAL PROTEIN L11-RELATED"/>
    <property type="match status" value="1"/>
</dbReference>
<dbReference type="GO" id="GO:0006412">
    <property type="term" value="P:translation"/>
    <property type="evidence" value="ECO:0007669"/>
    <property type="project" value="UniProtKB-UniRule"/>
</dbReference>
<evidence type="ECO:0000256" key="1">
    <source>
        <dbReference type="ARBA" id="ARBA00003898"/>
    </source>
</evidence>
<keyword evidence="7" id="KW-0699">rRNA-binding</keyword>
<dbReference type="PROSITE" id="PS00358">
    <property type="entry name" value="RIBOSOMAL_L5"/>
    <property type="match status" value="1"/>
</dbReference>
<evidence type="ECO:0000256" key="8">
    <source>
        <dbReference type="RuleBase" id="RU003930"/>
    </source>
</evidence>
<reference evidence="11" key="1">
    <citation type="submission" date="2017-05" db="EMBL/GenBank/DDBJ databases">
        <title>Chloroplast genome sequences of Heterosigma akashiwo, a bloom-forming raphidophyte.</title>
        <authorList>
            <person name="Ueki S."/>
        </authorList>
    </citation>
    <scope>NUCLEOTIDE SEQUENCE</scope>
    <source>
        <strain evidence="11">CCMP2274</strain>
        <strain evidence="12">HaFk01</strain>
    </source>
</reference>
<gene>
    <name evidence="7 11" type="primary">rpl5</name>
</gene>
<dbReference type="InterPro" id="IPR020929">
    <property type="entry name" value="Ribosomal_uL5_CS"/>
</dbReference>
<evidence type="ECO:0000256" key="3">
    <source>
        <dbReference type="ARBA" id="ARBA00011505"/>
    </source>
</evidence>
<name>A0A224AMT4_HETAK</name>
<dbReference type="HAMAP" id="MF_01333_B">
    <property type="entry name" value="Ribosomal_uL5_B"/>
    <property type="match status" value="1"/>
</dbReference>
<accession>A0A224AMT4</accession>
<keyword evidence="7" id="KW-0694">RNA-binding</keyword>
<evidence type="ECO:0000259" key="10">
    <source>
        <dbReference type="Pfam" id="PF00673"/>
    </source>
</evidence>
<geneLocation type="chloroplast" evidence="11"/>
<sequence>MSQPLKEKYKSEIVPNLIKTFGYKNIHQVPKITKIQINRGLGAAASNNSTLQQTIEEIRIITGQQPIVTMAKKSIAGFKLRENQPLGVTVTLRNTLMFSFLERLINLVLPRVRDFNGLNPNGFDQHGNYNFGLDNQLVFPEISYESVDQQRGFNITIVTTAKTQVEGFNLLQSYGFPFKKKKN</sequence>
<comment type="subcellular location">
    <subcellularLocation>
        <location evidence="7">Plastid</location>
        <location evidence="7">Chloroplast</location>
    </subcellularLocation>
</comment>
<dbReference type="GO" id="GO:0005840">
    <property type="term" value="C:ribosome"/>
    <property type="evidence" value="ECO:0007669"/>
    <property type="project" value="UniProtKB-KW"/>
</dbReference>
<feature type="domain" description="Large ribosomal subunit protein uL5 C-terminal" evidence="10">
    <location>
        <begin position="85"/>
        <end position="178"/>
    </location>
</feature>
<comment type="similarity">
    <text evidence="2 7 8">Belongs to the universal ribosomal protein uL5 family.</text>
</comment>
<dbReference type="GO" id="GO:0009507">
    <property type="term" value="C:chloroplast"/>
    <property type="evidence" value="ECO:0007669"/>
    <property type="project" value="UniProtKB-SubCell"/>
</dbReference>
<dbReference type="NCBIfam" id="NF000585">
    <property type="entry name" value="PRK00010.1"/>
    <property type="match status" value="1"/>
</dbReference>
<keyword evidence="11" id="KW-0150">Chloroplast</keyword>
<dbReference type="GO" id="GO:0003735">
    <property type="term" value="F:structural constituent of ribosome"/>
    <property type="evidence" value="ECO:0007669"/>
    <property type="project" value="InterPro"/>
</dbReference>
<dbReference type="FunFam" id="3.30.1440.10:FF:000001">
    <property type="entry name" value="50S ribosomal protein L5"/>
    <property type="match status" value="1"/>
</dbReference>
<dbReference type="EMBL" id="LC269923">
    <property type="protein sequence ID" value="BBA18940.1"/>
    <property type="molecule type" value="Genomic_DNA"/>
</dbReference>
<keyword evidence="4 11" id="KW-0934">Plastid</keyword>
<dbReference type="Pfam" id="PF00673">
    <property type="entry name" value="Ribosomal_L5_C"/>
    <property type="match status" value="1"/>
</dbReference>
<dbReference type="InterPro" id="IPR002132">
    <property type="entry name" value="Ribosomal_uL5"/>
</dbReference>
<organism evidence="11">
    <name type="scientific">Heterosigma akashiwo</name>
    <name type="common">Chromophytic alga</name>
    <name type="synonym">Heterosigma carterae</name>
    <dbReference type="NCBI Taxonomy" id="2829"/>
    <lineage>
        <taxon>Eukaryota</taxon>
        <taxon>Sar</taxon>
        <taxon>Stramenopiles</taxon>
        <taxon>Ochrophyta</taxon>
        <taxon>Raphidophyceae</taxon>
        <taxon>Chattonellales</taxon>
        <taxon>Chattonellaceae</taxon>
        <taxon>Heterosigma</taxon>
    </lineage>
</organism>
<dbReference type="PIRSF" id="PIRSF002161">
    <property type="entry name" value="Ribosomal_L5"/>
    <property type="match status" value="1"/>
</dbReference>
<dbReference type="EMBL" id="LC269921">
    <property type="protein sequence ID" value="BBA18663.1"/>
    <property type="molecule type" value="Genomic_DNA"/>
</dbReference>
<dbReference type="InterPro" id="IPR031310">
    <property type="entry name" value="Ribosomal_uL5_N"/>
</dbReference>
<dbReference type="SUPFAM" id="SSF55282">
    <property type="entry name" value="RL5-like"/>
    <property type="match status" value="1"/>
</dbReference>
<comment type="function">
    <text evidence="1 7">Binds 5S rRNA, forms part of the central protuberance of the 50S subunit.</text>
</comment>
<evidence type="ECO:0000256" key="6">
    <source>
        <dbReference type="ARBA" id="ARBA00023274"/>
    </source>
</evidence>
<dbReference type="Gene3D" id="3.30.1440.10">
    <property type="match status" value="1"/>
</dbReference>
<dbReference type="Pfam" id="PF00281">
    <property type="entry name" value="Ribosomal_L5"/>
    <property type="match status" value="1"/>
</dbReference>
<protein>
    <recommendedName>
        <fullName evidence="7">Large ribosomal subunit protein uL5c</fullName>
    </recommendedName>
</protein>
<dbReference type="InterPro" id="IPR031309">
    <property type="entry name" value="Ribosomal_uL5_C"/>
</dbReference>
<comment type="subunit">
    <text evidence="3 7">Part of the 50S ribosomal subunit; contacts the 5S rRNA.</text>
</comment>
<proteinExistence type="inferred from homology"/>
<evidence type="ECO:0000259" key="9">
    <source>
        <dbReference type="Pfam" id="PF00281"/>
    </source>
</evidence>
<evidence type="ECO:0000256" key="4">
    <source>
        <dbReference type="ARBA" id="ARBA00022640"/>
    </source>
</evidence>
<evidence type="ECO:0000256" key="5">
    <source>
        <dbReference type="ARBA" id="ARBA00022980"/>
    </source>
</evidence>
<dbReference type="AlphaFoldDB" id="A0A224AMT4"/>
<keyword evidence="6 7" id="KW-0687">Ribonucleoprotein</keyword>
<dbReference type="InterPro" id="IPR020930">
    <property type="entry name" value="Ribosomal_uL5_bac-type"/>
</dbReference>
<feature type="domain" description="Large ribosomal subunit protein uL5 N-terminal" evidence="9">
    <location>
        <begin position="25"/>
        <end position="81"/>
    </location>
</feature>
<evidence type="ECO:0000256" key="2">
    <source>
        <dbReference type="ARBA" id="ARBA00008553"/>
    </source>
</evidence>
<evidence type="ECO:0000313" key="11">
    <source>
        <dbReference type="EMBL" id="BBA18663.1"/>
    </source>
</evidence>
<evidence type="ECO:0000256" key="7">
    <source>
        <dbReference type="HAMAP-Rule" id="MF_01333"/>
    </source>
</evidence>
<dbReference type="GO" id="GO:0019843">
    <property type="term" value="F:rRNA binding"/>
    <property type="evidence" value="ECO:0007669"/>
    <property type="project" value="UniProtKB-UniRule"/>
</dbReference>
<keyword evidence="5 7" id="KW-0689">Ribosomal protein</keyword>
<dbReference type="InterPro" id="IPR022803">
    <property type="entry name" value="Ribosomal_uL5_dom_sf"/>
</dbReference>
<dbReference type="GO" id="GO:1990904">
    <property type="term" value="C:ribonucleoprotein complex"/>
    <property type="evidence" value="ECO:0007669"/>
    <property type="project" value="UniProtKB-KW"/>
</dbReference>
<evidence type="ECO:0000313" key="12">
    <source>
        <dbReference type="EMBL" id="BBA18940.1"/>
    </source>
</evidence>